<dbReference type="GO" id="GO:0009055">
    <property type="term" value="F:electron transfer activity"/>
    <property type="evidence" value="ECO:0007669"/>
    <property type="project" value="InterPro"/>
</dbReference>
<protein>
    <recommendedName>
        <fullName evidence="4">Electron transfer flavoprotein subunit beta</fullName>
    </recommendedName>
</protein>
<dbReference type="InterPro" id="IPR014730">
    <property type="entry name" value="ETF_a/b_N"/>
</dbReference>
<comment type="similarity">
    <text evidence="2">Belongs to the ETF beta-subunit/FixA family.</text>
</comment>
<comment type="subunit">
    <text evidence="3">Heterodimer of an alpha and a beta subunit.</text>
</comment>
<evidence type="ECO:0000256" key="6">
    <source>
        <dbReference type="ARBA" id="ARBA00022982"/>
    </source>
</evidence>
<proteinExistence type="inferred from homology"/>
<keyword evidence="10" id="KW-1185">Reference proteome</keyword>
<dbReference type="RefSeq" id="WP_110105321.1">
    <property type="nucleotide sequence ID" value="NZ_JACBZZ010000001.1"/>
</dbReference>
<evidence type="ECO:0000256" key="5">
    <source>
        <dbReference type="ARBA" id="ARBA00022448"/>
    </source>
</evidence>
<feature type="domain" description="Electron transfer flavoprotein alpha/beta-subunit N-terminal" evidence="8">
    <location>
        <begin position="22"/>
        <end position="212"/>
    </location>
</feature>
<dbReference type="SMART" id="SM00893">
    <property type="entry name" value="ETF"/>
    <property type="match status" value="1"/>
</dbReference>
<evidence type="ECO:0000313" key="9">
    <source>
        <dbReference type="EMBL" id="PXA67009.1"/>
    </source>
</evidence>
<organism evidence="9 10">
    <name type="scientific">Arthrobacter psychrochitiniphilus</name>
    <dbReference type="NCBI Taxonomy" id="291045"/>
    <lineage>
        <taxon>Bacteria</taxon>
        <taxon>Bacillati</taxon>
        <taxon>Actinomycetota</taxon>
        <taxon>Actinomycetes</taxon>
        <taxon>Micrococcales</taxon>
        <taxon>Micrococcaceae</taxon>
        <taxon>Arthrobacter</taxon>
    </lineage>
</organism>
<dbReference type="InterPro" id="IPR014729">
    <property type="entry name" value="Rossmann-like_a/b/a_fold"/>
</dbReference>
<evidence type="ECO:0000256" key="1">
    <source>
        <dbReference type="ARBA" id="ARBA00001974"/>
    </source>
</evidence>
<dbReference type="AlphaFoldDB" id="A0A2V3DWP7"/>
<comment type="function">
    <text evidence="7">The electron transfer flavoprotein serves as a specific electron acceptor for other dehydrogenases. It transfers the electrons to the main respiratory chain via ETF-ubiquinone oxidoreductase (ETF dehydrogenase).</text>
</comment>
<evidence type="ECO:0000256" key="4">
    <source>
        <dbReference type="ARBA" id="ARBA00016797"/>
    </source>
</evidence>
<dbReference type="OrthoDB" id="9804960at2"/>
<dbReference type="Pfam" id="PF01012">
    <property type="entry name" value="ETF"/>
    <property type="match status" value="1"/>
</dbReference>
<evidence type="ECO:0000259" key="8">
    <source>
        <dbReference type="SMART" id="SM00893"/>
    </source>
</evidence>
<dbReference type="PANTHER" id="PTHR21294:SF8">
    <property type="entry name" value="ELECTRON TRANSFER FLAVOPROTEIN SUBUNIT BETA"/>
    <property type="match status" value="1"/>
</dbReference>
<evidence type="ECO:0000256" key="7">
    <source>
        <dbReference type="ARBA" id="ARBA00025649"/>
    </source>
</evidence>
<dbReference type="Gene3D" id="3.40.50.620">
    <property type="entry name" value="HUPs"/>
    <property type="match status" value="1"/>
</dbReference>
<keyword evidence="5" id="KW-0813">Transport</keyword>
<evidence type="ECO:0000256" key="2">
    <source>
        <dbReference type="ARBA" id="ARBA00007557"/>
    </source>
</evidence>
<evidence type="ECO:0000313" key="10">
    <source>
        <dbReference type="Proteomes" id="UP000246303"/>
    </source>
</evidence>
<dbReference type="InterPro" id="IPR012255">
    <property type="entry name" value="ETF_b"/>
</dbReference>
<evidence type="ECO:0000256" key="3">
    <source>
        <dbReference type="ARBA" id="ARBA00011355"/>
    </source>
</evidence>
<gene>
    <name evidence="9" type="ORF">CVS29_03625</name>
</gene>
<dbReference type="GO" id="GO:0005829">
    <property type="term" value="C:cytosol"/>
    <property type="evidence" value="ECO:0007669"/>
    <property type="project" value="TreeGrafter"/>
</dbReference>
<comment type="caution">
    <text evidence="9">The sequence shown here is derived from an EMBL/GenBank/DDBJ whole genome shotgun (WGS) entry which is preliminary data.</text>
</comment>
<dbReference type="SUPFAM" id="SSF52402">
    <property type="entry name" value="Adenine nucleotide alpha hydrolases-like"/>
    <property type="match status" value="1"/>
</dbReference>
<comment type="cofactor">
    <cofactor evidence="1">
        <name>FAD</name>
        <dbReference type="ChEBI" id="CHEBI:57692"/>
    </cofactor>
</comment>
<dbReference type="PIRSF" id="PIRSF000090">
    <property type="entry name" value="Beta-ETF"/>
    <property type="match status" value="1"/>
</dbReference>
<dbReference type="PANTHER" id="PTHR21294">
    <property type="entry name" value="ELECTRON TRANSFER FLAVOPROTEIN BETA-SUBUNIT"/>
    <property type="match status" value="1"/>
</dbReference>
<reference evidence="9 10" key="1">
    <citation type="submission" date="2018-05" db="EMBL/GenBank/DDBJ databases">
        <title>Genetic diversity of glacier-inhabiting Cryobacterium bacteria in China and description of Cryobacterium mengkeensis sp. nov. and Arthrobacter glacialis sp. nov.</title>
        <authorList>
            <person name="Liu Q."/>
            <person name="Xin Y.-H."/>
        </authorList>
    </citation>
    <scope>NUCLEOTIDE SEQUENCE [LARGE SCALE GENOMIC DNA]</scope>
    <source>
        <strain evidence="9 10">GP3</strain>
    </source>
</reference>
<dbReference type="InterPro" id="IPR033948">
    <property type="entry name" value="ETF_beta_N"/>
</dbReference>
<accession>A0A2V3DWP7</accession>
<dbReference type="Proteomes" id="UP000246303">
    <property type="component" value="Unassembled WGS sequence"/>
</dbReference>
<sequence length="270" mass="27318">MKIAVLIKQVPDTADDRKLTSSGAVDRSASDRVADEITERALEIALREKDADKSVEIVAVTMGPGTALEALRKALSMGADSAIHVVDDALAGADALTTARELAGAMQGAGFDLIVAGNESTDGRGGVVPAMVAELLGRPFLGSLDTVVIKLGTVSGQRQDAESVQQLTGALPAVISITESSAEARFPKFKGIMTAKRKPVAVVGAAVVGAAGFGTAVAGAAGFGTAVTHANGNVVLSTTLRPARTAGLKLVDDGTAATQLADFLSAENLI</sequence>
<dbReference type="EMBL" id="QHLZ01000002">
    <property type="protein sequence ID" value="PXA67009.1"/>
    <property type="molecule type" value="Genomic_DNA"/>
</dbReference>
<dbReference type="CDD" id="cd01714">
    <property type="entry name" value="ETF_beta"/>
    <property type="match status" value="1"/>
</dbReference>
<name>A0A2V3DWP7_9MICC</name>
<keyword evidence="6" id="KW-0249">Electron transport</keyword>